<sequence length="263" mass="27923">MIERHEHLGKLVTDATAQLSAASPWLVVTTSPADPASADFNAASGRDIQRWIGLQVADWPAPVPLGGEHPDVRTDRLTFAPARQPGRTANSYYYEFHSDGSALGGLQVGTLQSSPPDGEPVWALGEGAVAWITIAMLRLNADFARHVSALGEAAVEVTVVRPVGPSHTTPIQVWNNAAGAYGPAGKRQYAGVGTARSAVDLTTCLSPRLTTAARPLLVDLLQQFGVSEPRHVDPSGVVRCRHFTGHDELIHAWADAIGIPSEP</sequence>
<proteinExistence type="predicted"/>
<gene>
    <name evidence="1" type="ORF">OHB35_01620</name>
</gene>
<evidence type="ECO:0000313" key="2">
    <source>
        <dbReference type="Proteomes" id="UP001340816"/>
    </source>
</evidence>
<evidence type="ECO:0000313" key="1">
    <source>
        <dbReference type="EMBL" id="WSD12013.1"/>
    </source>
</evidence>
<organism evidence="1 2">
    <name type="scientific">Streptomyces phaeochromogenes</name>
    <dbReference type="NCBI Taxonomy" id="1923"/>
    <lineage>
        <taxon>Bacteria</taxon>
        <taxon>Bacillati</taxon>
        <taxon>Actinomycetota</taxon>
        <taxon>Actinomycetes</taxon>
        <taxon>Kitasatosporales</taxon>
        <taxon>Streptomycetaceae</taxon>
        <taxon>Streptomyces</taxon>
        <taxon>Streptomyces phaeochromogenes group</taxon>
    </lineage>
</organism>
<keyword evidence="2" id="KW-1185">Reference proteome</keyword>
<dbReference type="Proteomes" id="UP001340816">
    <property type="component" value="Chromosome"/>
</dbReference>
<dbReference type="RefSeq" id="WP_326757548.1">
    <property type="nucleotide sequence ID" value="NZ_CP109135.1"/>
</dbReference>
<name>A0ABZ1H0H5_STRPH</name>
<protein>
    <submittedName>
        <fullName evidence="1">Uncharacterized protein</fullName>
    </submittedName>
</protein>
<reference evidence="1 2" key="1">
    <citation type="submission" date="2022-10" db="EMBL/GenBank/DDBJ databases">
        <title>The complete genomes of actinobacterial strains from the NBC collection.</title>
        <authorList>
            <person name="Joergensen T.S."/>
            <person name="Alvarez Arevalo M."/>
            <person name="Sterndorff E.B."/>
            <person name="Faurdal D."/>
            <person name="Vuksanovic O."/>
            <person name="Mourched A.-S."/>
            <person name="Charusanti P."/>
            <person name="Shaw S."/>
            <person name="Blin K."/>
            <person name="Weber T."/>
        </authorList>
    </citation>
    <scope>NUCLEOTIDE SEQUENCE [LARGE SCALE GENOMIC DNA]</scope>
    <source>
        <strain evidence="1 2">NBC 01752</strain>
    </source>
</reference>
<accession>A0ABZ1H0H5</accession>
<dbReference type="EMBL" id="CP109135">
    <property type="protein sequence ID" value="WSD12013.1"/>
    <property type="molecule type" value="Genomic_DNA"/>
</dbReference>